<dbReference type="AlphaFoldDB" id="A0A2U1UXL5"/>
<name>A0A2U1UXL5_9PROT</name>
<keyword evidence="8" id="KW-1185">Reference proteome</keyword>
<dbReference type="GO" id="GO:0016787">
    <property type="term" value="F:hydrolase activity"/>
    <property type="evidence" value="ECO:0007669"/>
    <property type="project" value="UniProtKB-UniRule"/>
</dbReference>
<feature type="short sequence motif" description="DGA/G" evidence="4">
    <location>
        <begin position="287"/>
        <end position="289"/>
    </location>
</feature>
<evidence type="ECO:0000256" key="2">
    <source>
        <dbReference type="ARBA" id="ARBA00022963"/>
    </source>
</evidence>
<dbReference type="PROSITE" id="PS51635">
    <property type="entry name" value="PNPLA"/>
    <property type="match status" value="1"/>
</dbReference>
<evidence type="ECO:0000256" key="4">
    <source>
        <dbReference type="PROSITE-ProRule" id="PRU01161"/>
    </source>
</evidence>
<comment type="caution">
    <text evidence="7">The sequence shown here is derived from an EMBL/GenBank/DDBJ whole genome shotgun (WGS) entry which is preliminary data.</text>
</comment>
<dbReference type="InterPro" id="IPR002641">
    <property type="entry name" value="PNPLA_dom"/>
</dbReference>
<dbReference type="InterPro" id="IPR050301">
    <property type="entry name" value="NTE"/>
</dbReference>
<feature type="compositionally biased region" description="Basic and acidic residues" evidence="5">
    <location>
        <begin position="55"/>
        <end position="64"/>
    </location>
</feature>
<evidence type="ECO:0000313" key="7">
    <source>
        <dbReference type="EMBL" id="PWC26407.1"/>
    </source>
</evidence>
<evidence type="ECO:0000256" key="1">
    <source>
        <dbReference type="ARBA" id="ARBA00022801"/>
    </source>
</evidence>
<feature type="domain" description="PNPLA" evidence="6">
    <location>
        <begin position="89"/>
        <end position="300"/>
    </location>
</feature>
<keyword evidence="2 4" id="KW-0442">Lipid degradation</keyword>
<dbReference type="Pfam" id="PF12536">
    <property type="entry name" value="DUF3734"/>
    <property type="match status" value="1"/>
</dbReference>
<reference evidence="8" key="1">
    <citation type="submission" date="2017-10" db="EMBL/GenBank/DDBJ databases">
        <authorList>
            <person name="Toshchakov S.V."/>
            <person name="Goeva M.A."/>
        </authorList>
    </citation>
    <scope>NUCLEOTIDE SEQUENCE [LARGE SCALE GENOMIC DNA]</scope>
    <source>
        <strain evidence="8">JR1/69-1-13</strain>
    </source>
</reference>
<accession>A0A2U1UXL5</accession>
<feature type="active site" description="Proton acceptor" evidence="4">
    <location>
        <position position="287"/>
    </location>
</feature>
<evidence type="ECO:0000313" key="8">
    <source>
        <dbReference type="Proteomes" id="UP000245048"/>
    </source>
</evidence>
<dbReference type="GO" id="GO:0016042">
    <property type="term" value="P:lipid catabolic process"/>
    <property type="evidence" value="ECO:0007669"/>
    <property type="project" value="UniProtKB-UniRule"/>
</dbReference>
<dbReference type="PANTHER" id="PTHR14226">
    <property type="entry name" value="NEUROPATHY TARGET ESTERASE/SWISS CHEESE D.MELANOGASTER"/>
    <property type="match status" value="1"/>
</dbReference>
<proteinExistence type="predicted"/>
<protein>
    <recommendedName>
        <fullName evidence="6">PNPLA domain-containing protein</fullName>
    </recommendedName>
</protein>
<dbReference type="Proteomes" id="UP000245048">
    <property type="component" value="Unassembled WGS sequence"/>
</dbReference>
<feature type="region of interest" description="Disordered" evidence="5">
    <location>
        <begin position="42"/>
        <end position="74"/>
    </location>
</feature>
<dbReference type="InterPro" id="IPR016035">
    <property type="entry name" value="Acyl_Trfase/lysoPLipase"/>
</dbReference>
<organism evidence="7 8">
    <name type="scientific">Teichococcus aestuarii</name>
    <dbReference type="NCBI Taxonomy" id="568898"/>
    <lineage>
        <taxon>Bacteria</taxon>
        <taxon>Pseudomonadati</taxon>
        <taxon>Pseudomonadota</taxon>
        <taxon>Alphaproteobacteria</taxon>
        <taxon>Acetobacterales</taxon>
        <taxon>Roseomonadaceae</taxon>
        <taxon>Roseomonas</taxon>
    </lineage>
</organism>
<dbReference type="Gene3D" id="3.40.1090.10">
    <property type="entry name" value="Cytosolic phospholipase A2 catalytic domain"/>
    <property type="match status" value="2"/>
</dbReference>
<feature type="active site" description="Nucleophile" evidence="4">
    <location>
        <position position="123"/>
    </location>
</feature>
<evidence type="ECO:0000259" key="6">
    <source>
        <dbReference type="PROSITE" id="PS51635"/>
    </source>
</evidence>
<gene>
    <name evidence="7" type="ORF">CR165_23375</name>
</gene>
<evidence type="ECO:0000256" key="5">
    <source>
        <dbReference type="SAM" id="MobiDB-lite"/>
    </source>
</evidence>
<dbReference type="PANTHER" id="PTHR14226:SF57">
    <property type="entry name" value="BLR7027 PROTEIN"/>
    <property type="match status" value="1"/>
</dbReference>
<keyword evidence="1 4" id="KW-0378">Hydrolase</keyword>
<evidence type="ECO:0000256" key="3">
    <source>
        <dbReference type="ARBA" id="ARBA00023098"/>
    </source>
</evidence>
<dbReference type="EMBL" id="PDOA01000043">
    <property type="protein sequence ID" value="PWC26407.1"/>
    <property type="molecule type" value="Genomic_DNA"/>
</dbReference>
<dbReference type="Pfam" id="PF01734">
    <property type="entry name" value="Patatin"/>
    <property type="match status" value="1"/>
</dbReference>
<dbReference type="InterPro" id="IPR021095">
    <property type="entry name" value="DUF3734"/>
</dbReference>
<sequence length="451" mass="46769">MAERLRKACVMAASSGLSWRMWEKGNRAMALRLRLWAGRLPPSGAGRRSPSTARSTHDPAEPASRRLRPAARRSGAVPAIGARLMRTALVLSGGIALGAFEAGLCAALEAAGSPRPGWLAASSAGAINAAILAGNPPERRVARLREFWDSVASAPAPAALLPPGFPFSLAAVPLRRAGHDAAALQTLLLGRPGLFLPRHWAGFLPQDGAALHDLAPLRRRLPELVDFALLNAGAPRLSVVTTDLTSGERVVFDTGRGDRIGPEHIVAACGLPPLFAPSRVEGRLLGDGGLSANTPLDLVFDTDDTSPVLCLVAELFAASGQVPRSLSDSLSRAGDLAFGNQTQRILEGQGRALRLRAALQAVAERLPAGLRADPALAPALAAAAGPGAATVVRLGYHATPEDAGPGKLFDFSADSLARRWRAGEAGLRAALRLLEGAPPAAPGLTVHEVAA</sequence>
<dbReference type="OrthoDB" id="9807112at2"/>
<keyword evidence="3 4" id="KW-0443">Lipid metabolism</keyword>
<comment type="caution">
    <text evidence="4">Lacks conserved residue(s) required for the propagation of feature annotation.</text>
</comment>
<dbReference type="SUPFAM" id="SSF52151">
    <property type="entry name" value="FabD/lysophospholipase-like"/>
    <property type="match status" value="1"/>
</dbReference>